<feature type="domain" description="Fe-containing alcohol dehydrogenase-like C-terminal" evidence="5">
    <location>
        <begin position="177"/>
        <end position="367"/>
    </location>
</feature>
<dbReference type="GO" id="GO:0004022">
    <property type="term" value="F:alcohol dehydrogenase (NAD+) activity"/>
    <property type="evidence" value="ECO:0007669"/>
    <property type="project" value="UniProtKB-ARBA"/>
</dbReference>
<dbReference type="PANTHER" id="PTHR11496:SF102">
    <property type="entry name" value="ALCOHOL DEHYDROGENASE 4"/>
    <property type="match status" value="1"/>
</dbReference>
<evidence type="ECO:0000313" key="7">
    <source>
        <dbReference type="Proteomes" id="UP000031866"/>
    </source>
</evidence>
<keyword evidence="3" id="KW-0520">NAD</keyword>
<dbReference type="CDD" id="cd08189">
    <property type="entry name" value="Fe-ADH-like"/>
    <property type="match status" value="1"/>
</dbReference>
<dbReference type="Proteomes" id="UP000031866">
    <property type="component" value="Chromosome"/>
</dbReference>
<dbReference type="Gene3D" id="1.20.1090.10">
    <property type="entry name" value="Dehydroquinate synthase-like - alpha domain"/>
    <property type="match status" value="1"/>
</dbReference>
<feature type="domain" description="Alcohol dehydrogenase iron-type/glycerol dehydrogenase GldA" evidence="4">
    <location>
        <begin position="3"/>
        <end position="166"/>
    </location>
</feature>
<dbReference type="EMBL" id="CP010086">
    <property type="protein sequence ID" value="AJG98569.2"/>
    <property type="molecule type" value="Genomic_DNA"/>
</dbReference>
<dbReference type="GO" id="GO:0046872">
    <property type="term" value="F:metal ion binding"/>
    <property type="evidence" value="ECO:0007669"/>
    <property type="project" value="InterPro"/>
</dbReference>
<dbReference type="Gene3D" id="3.40.50.1970">
    <property type="match status" value="1"/>
</dbReference>
<dbReference type="PROSITE" id="PS00913">
    <property type="entry name" value="ADH_IRON_1"/>
    <property type="match status" value="1"/>
</dbReference>
<evidence type="ECO:0000256" key="1">
    <source>
        <dbReference type="ARBA" id="ARBA00007358"/>
    </source>
</evidence>
<reference evidence="7" key="1">
    <citation type="submission" date="2014-12" db="EMBL/GenBank/DDBJ databases">
        <title>Genome sequence of Clostridium beijerinckii strain 59B.</title>
        <authorList>
            <person name="Little G.T."/>
            <person name="Minton N.P."/>
        </authorList>
    </citation>
    <scope>NUCLEOTIDE SEQUENCE [LARGE SCALE GENOMIC DNA]</scope>
    <source>
        <strain evidence="7">59B</strain>
    </source>
</reference>
<sequence>MEGQSAIIKIPEILNEKHGLKRPLLIISKTVERSGLLDQMFINMKEKGMEYAIYDDVAPNPTEINVEEALKIYLKNKCDCLIAIGGGSPIDCCKVVGARVVNPDKTVAQMMGMKVRKKIPLMIAVPTTSGTGSETTMYAVITDSKTHHKAGIADLAILPDYAVLDPQLMVGLPPHLTAISGMDALCHAVECYTNYKLLTDLEKEHAKKAVKLIYENLFEAYKDGENVERRLNMQKAAFDAGVAFNRGMTGYVHSVGHTLSGLYNIPHGLAMGVILPVVMKQYGASVYKRLSELADVCGIKGNSEKEKAEKFILWIENLNEKMGLPKTFDMIQEKDIPQMIKWAKAEGLLYPTPQVWNNSEFEKCIRKLIGKNRFC</sequence>
<dbReference type="Pfam" id="PF00465">
    <property type="entry name" value="Fe-ADH"/>
    <property type="match status" value="1"/>
</dbReference>
<dbReference type="SUPFAM" id="SSF56796">
    <property type="entry name" value="Dehydroquinate synthase-like"/>
    <property type="match status" value="1"/>
</dbReference>
<evidence type="ECO:0000259" key="4">
    <source>
        <dbReference type="Pfam" id="PF00465"/>
    </source>
</evidence>
<dbReference type="PROSITE" id="PS00060">
    <property type="entry name" value="ADH_IRON_2"/>
    <property type="match status" value="1"/>
</dbReference>
<organism evidence="6 7">
    <name type="scientific">Clostridium beijerinckii</name>
    <name type="common">Clostridium MP</name>
    <dbReference type="NCBI Taxonomy" id="1520"/>
    <lineage>
        <taxon>Bacteria</taxon>
        <taxon>Bacillati</taxon>
        <taxon>Bacillota</taxon>
        <taxon>Clostridia</taxon>
        <taxon>Eubacteriales</taxon>
        <taxon>Clostridiaceae</taxon>
        <taxon>Clostridium</taxon>
    </lineage>
</organism>
<evidence type="ECO:0000256" key="3">
    <source>
        <dbReference type="ARBA" id="ARBA00023027"/>
    </source>
</evidence>
<evidence type="ECO:0000256" key="2">
    <source>
        <dbReference type="ARBA" id="ARBA00023002"/>
    </source>
</evidence>
<dbReference type="InterPro" id="IPR001670">
    <property type="entry name" value="ADH_Fe/GldA"/>
</dbReference>
<protein>
    <submittedName>
        <fullName evidence="6">Alcohol dehydrogenase</fullName>
    </submittedName>
</protein>
<dbReference type="InterPro" id="IPR018211">
    <property type="entry name" value="ADH_Fe_CS"/>
</dbReference>
<dbReference type="KEGG" id="cbei:LF65_01971"/>
<dbReference type="InterPro" id="IPR039697">
    <property type="entry name" value="Alcohol_dehydrogenase_Fe"/>
</dbReference>
<evidence type="ECO:0000259" key="5">
    <source>
        <dbReference type="Pfam" id="PF25137"/>
    </source>
</evidence>
<comment type="similarity">
    <text evidence="1">Belongs to the iron-containing alcohol dehydrogenase family.</text>
</comment>
<dbReference type="FunFam" id="3.40.50.1970:FF:000003">
    <property type="entry name" value="Alcohol dehydrogenase, iron-containing"/>
    <property type="match status" value="1"/>
</dbReference>
<evidence type="ECO:0000313" key="6">
    <source>
        <dbReference type="EMBL" id="AJG98569.2"/>
    </source>
</evidence>
<dbReference type="AlphaFoldDB" id="A0A0B5Q8M2"/>
<dbReference type="InterPro" id="IPR056798">
    <property type="entry name" value="ADH_Fe_C"/>
</dbReference>
<dbReference type="PANTHER" id="PTHR11496">
    <property type="entry name" value="ALCOHOL DEHYDROGENASE"/>
    <property type="match status" value="1"/>
</dbReference>
<dbReference type="Pfam" id="PF25137">
    <property type="entry name" value="ADH_Fe_C"/>
    <property type="match status" value="1"/>
</dbReference>
<gene>
    <name evidence="6" type="ORF">LF65_01971</name>
</gene>
<dbReference type="STRING" id="1520.LF65_01971"/>
<accession>A0A0B5Q8M2</accession>
<proteinExistence type="inferred from homology"/>
<name>A0A0B5Q8M2_CLOBE</name>
<keyword evidence="2" id="KW-0560">Oxidoreductase</keyword>